<evidence type="ECO:0000313" key="17">
    <source>
        <dbReference type="Proteomes" id="UP001140560"/>
    </source>
</evidence>
<keyword evidence="11" id="KW-0694">RNA-binding</keyword>
<dbReference type="SUPFAM" id="SSF53098">
    <property type="entry name" value="Ribonuclease H-like"/>
    <property type="match status" value="1"/>
</dbReference>
<keyword evidence="12" id="KW-0805">Transcription regulation</keyword>
<comment type="catalytic activity">
    <reaction evidence="1">
        <text>Exonucleolytic cleavage of poly(A) to 5'-AMP.</text>
        <dbReference type="EC" id="3.1.13.4"/>
    </reaction>
</comment>
<keyword evidence="14" id="KW-0539">Nucleus</keyword>
<keyword evidence="6" id="KW-0963">Cytoplasm</keyword>
<dbReference type="OrthoDB" id="1164111at2759"/>
<dbReference type="InterPro" id="IPR036397">
    <property type="entry name" value="RNaseH_sf"/>
</dbReference>
<dbReference type="Gene3D" id="3.30.420.10">
    <property type="entry name" value="Ribonuclease H-like superfamily/Ribonuclease H"/>
    <property type="match status" value="1"/>
</dbReference>
<dbReference type="GO" id="GO:0030014">
    <property type="term" value="C:CCR4-NOT complex"/>
    <property type="evidence" value="ECO:0007669"/>
    <property type="project" value="InterPro"/>
</dbReference>
<evidence type="ECO:0000256" key="3">
    <source>
        <dbReference type="ARBA" id="ARBA00004496"/>
    </source>
</evidence>
<evidence type="ECO:0000256" key="14">
    <source>
        <dbReference type="ARBA" id="ARBA00023242"/>
    </source>
</evidence>
<evidence type="ECO:0000256" key="9">
    <source>
        <dbReference type="ARBA" id="ARBA00022801"/>
    </source>
</evidence>
<dbReference type="GO" id="GO:0003723">
    <property type="term" value="F:RNA binding"/>
    <property type="evidence" value="ECO:0007669"/>
    <property type="project" value="UniProtKB-KW"/>
</dbReference>
<dbReference type="Pfam" id="PF04857">
    <property type="entry name" value="CAF1"/>
    <property type="match status" value="2"/>
</dbReference>
<evidence type="ECO:0000256" key="6">
    <source>
        <dbReference type="ARBA" id="ARBA00022490"/>
    </source>
</evidence>
<protein>
    <recommendedName>
        <fullName evidence="5">poly(A)-specific ribonuclease</fullName>
        <ecNumber evidence="5">3.1.13.4</ecNumber>
    </recommendedName>
</protein>
<evidence type="ECO:0000256" key="15">
    <source>
        <dbReference type="SAM" id="MobiDB-lite"/>
    </source>
</evidence>
<gene>
    <name evidence="16" type="primary">POP2</name>
    <name evidence="16" type="ORF">N0V83_007401</name>
</gene>
<keyword evidence="8" id="KW-0479">Metal-binding</keyword>
<evidence type="ECO:0000256" key="5">
    <source>
        <dbReference type="ARBA" id="ARBA00012161"/>
    </source>
</evidence>
<keyword evidence="7" id="KW-0540">Nuclease</keyword>
<evidence type="ECO:0000256" key="8">
    <source>
        <dbReference type="ARBA" id="ARBA00022723"/>
    </source>
</evidence>
<comment type="caution">
    <text evidence="16">The sequence shown here is derived from an EMBL/GenBank/DDBJ whole genome shotgun (WGS) entry which is preliminary data.</text>
</comment>
<feature type="compositionally biased region" description="Low complexity" evidence="15">
    <location>
        <begin position="25"/>
        <end position="39"/>
    </location>
</feature>
<comment type="subcellular location">
    <subcellularLocation>
        <location evidence="3">Cytoplasm</location>
    </subcellularLocation>
    <subcellularLocation>
        <location evidence="2">Nucleus</location>
    </subcellularLocation>
</comment>
<dbReference type="PANTHER" id="PTHR10797">
    <property type="entry name" value="CCR4-NOT TRANSCRIPTION COMPLEX SUBUNIT"/>
    <property type="match status" value="1"/>
</dbReference>
<proteinExistence type="inferred from homology"/>
<name>A0A9W8Y3T2_9PLEO</name>
<dbReference type="InterPro" id="IPR006941">
    <property type="entry name" value="RNase_CAF1"/>
</dbReference>
<reference evidence="16" key="1">
    <citation type="submission" date="2022-10" db="EMBL/GenBank/DDBJ databases">
        <title>Tapping the CABI collections for fungal endophytes: first genome assemblies for Collariella, Neodidymelliopsis, Ascochyta clinopodiicola, Didymella pomorum, Didymosphaeria variabile, Neocosmospora piperis and Neocucurbitaria cava.</title>
        <authorList>
            <person name="Hill R."/>
        </authorList>
    </citation>
    <scope>NUCLEOTIDE SEQUENCE</scope>
    <source>
        <strain evidence="16">IMI 356814</strain>
    </source>
</reference>
<evidence type="ECO:0000313" key="16">
    <source>
        <dbReference type="EMBL" id="KAJ4366873.1"/>
    </source>
</evidence>
<dbReference type="GO" id="GO:0005737">
    <property type="term" value="C:cytoplasm"/>
    <property type="evidence" value="ECO:0007669"/>
    <property type="project" value="UniProtKB-SubCell"/>
</dbReference>
<evidence type="ECO:0000256" key="12">
    <source>
        <dbReference type="ARBA" id="ARBA00023015"/>
    </source>
</evidence>
<dbReference type="GO" id="GO:0004535">
    <property type="term" value="F:poly(A)-specific ribonuclease activity"/>
    <property type="evidence" value="ECO:0007669"/>
    <property type="project" value="UniProtKB-EC"/>
</dbReference>
<accession>A0A9W8Y3T2</accession>
<feature type="region of interest" description="Disordered" evidence="15">
    <location>
        <begin position="458"/>
        <end position="500"/>
    </location>
</feature>
<keyword evidence="10" id="KW-0269">Exonuclease</keyword>
<evidence type="ECO:0000256" key="13">
    <source>
        <dbReference type="ARBA" id="ARBA00023163"/>
    </source>
</evidence>
<dbReference type="Proteomes" id="UP001140560">
    <property type="component" value="Unassembled WGS sequence"/>
</dbReference>
<keyword evidence="17" id="KW-1185">Reference proteome</keyword>
<dbReference type="EMBL" id="JAPEUY010000013">
    <property type="protein sequence ID" value="KAJ4366873.1"/>
    <property type="molecule type" value="Genomic_DNA"/>
</dbReference>
<organism evidence="16 17">
    <name type="scientific">Neocucurbitaria cava</name>
    <dbReference type="NCBI Taxonomy" id="798079"/>
    <lineage>
        <taxon>Eukaryota</taxon>
        <taxon>Fungi</taxon>
        <taxon>Dikarya</taxon>
        <taxon>Ascomycota</taxon>
        <taxon>Pezizomycotina</taxon>
        <taxon>Dothideomycetes</taxon>
        <taxon>Pleosporomycetidae</taxon>
        <taxon>Pleosporales</taxon>
        <taxon>Pleosporineae</taxon>
        <taxon>Cucurbitariaceae</taxon>
        <taxon>Neocucurbitaria</taxon>
    </lineage>
</organism>
<dbReference type="GO" id="GO:0046872">
    <property type="term" value="F:metal ion binding"/>
    <property type="evidence" value="ECO:0007669"/>
    <property type="project" value="UniProtKB-KW"/>
</dbReference>
<feature type="compositionally biased region" description="Gly residues" evidence="15">
    <location>
        <begin position="483"/>
        <end position="500"/>
    </location>
</feature>
<dbReference type="GO" id="GO:0005634">
    <property type="term" value="C:nucleus"/>
    <property type="evidence" value="ECO:0007669"/>
    <property type="project" value="UniProtKB-SubCell"/>
</dbReference>
<evidence type="ECO:0000256" key="10">
    <source>
        <dbReference type="ARBA" id="ARBA00022839"/>
    </source>
</evidence>
<dbReference type="InterPro" id="IPR012337">
    <property type="entry name" value="RNaseH-like_sf"/>
</dbReference>
<evidence type="ECO:0000256" key="7">
    <source>
        <dbReference type="ARBA" id="ARBA00022722"/>
    </source>
</evidence>
<feature type="compositionally biased region" description="Polar residues" evidence="15">
    <location>
        <begin position="46"/>
        <end position="55"/>
    </location>
</feature>
<evidence type="ECO:0000256" key="11">
    <source>
        <dbReference type="ARBA" id="ARBA00022884"/>
    </source>
</evidence>
<dbReference type="InterPro" id="IPR039637">
    <property type="entry name" value="CNOT7/CNOT8/Pop2"/>
</dbReference>
<comment type="similarity">
    <text evidence="4">Belongs to the CAF1 family.</text>
</comment>
<keyword evidence="13" id="KW-0804">Transcription</keyword>
<keyword evidence="9" id="KW-0378">Hydrolase</keyword>
<dbReference type="AlphaFoldDB" id="A0A9W8Y3T2"/>
<feature type="region of interest" description="Disordered" evidence="15">
    <location>
        <begin position="1"/>
        <end position="55"/>
    </location>
</feature>
<evidence type="ECO:0000256" key="2">
    <source>
        <dbReference type="ARBA" id="ARBA00004123"/>
    </source>
</evidence>
<sequence length="500" mass="53778">MPPHGGRFPGHNLSNPFAHLSSPMQLHQQHQQQQNMQHQGFGGTQGHNLNLFGQHQSGFQSNAGIGGGLGSAGAGAGLGAAAALGGAGGGTGLDGHEARMRFAHGAQLQENAVRGQEGAKGLAGQRIRDVWRSNLHQELDLLRSLIDQYPYISMDTEFPGVVARPIGDFNSKASYHYQTVRCNVDLLKIIQLGVTLFSIQGEIPPSHLDTAQLDYKPKTLQRYANNIVVCPCTWSFNFQFSLEDDMYNEESIQMLKKSGADFDKHNSQGIDPQEFGSLLITSGMTLTDDVNWISFHSGYDFAYLVKMLSSKPLPEDEVEYRKLVEVFFPRLLDVKYLWRHANNLVRRGVIGSTATNILNNLGTKSGLQDLADELGCQRVGNSHTAGSDAWLTGTVFWEMKKKIFEGNIPEEMNGQMWGLTGVGPPASATAQAAVLAAQGAQNLSGFQGMNGGMMFHPGQARHGDGPSTPTNHPAGLASTPGPSGQGGMMTPGGYGGYGGK</sequence>
<evidence type="ECO:0000256" key="4">
    <source>
        <dbReference type="ARBA" id="ARBA00008372"/>
    </source>
</evidence>
<dbReference type="FunFam" id="3.30.420.10:FF:000056">
    <property type="entry name" value="CCR4-NOT core complex subunit Caf1"/>
    <property type="match status" value="1"/>
</dbReference>
<dbReference type="EC" id="3.1.13.4" evidence="5"/>
<evidence type="ECO:0000256" key="1">
    <source>
        <dbReference type="ARBA" id="ARBA00001663"/>
    </source>
</evidence>